<sequence>MKKVFLTIDVNVNDKCFDDLLNFKKVNIIDIVNKEEINQLEKIRGKVIAEKISEIEKDILIGFAVKNKNDLKTVLELSGRDNFFKIYYDDGKRRKEKIEKYKQEYSLHARWLDYSSEFVENSFRSFDEEVKRINIYAAKNKIETIAI</sequence>
<protein>
    <submittedName>
        <fullName evidence="1">Uncharacterized protein</fullName>
    </submittedName>
</protein>
<dbReference type="EMBL" id="JPOS01000105">
    <property type="protein sequence ID" value="KGE84858.1"/>
    <property type="molecule type" value="Genomic_DNA"/>
</dbReference>
<dbReference type="STRING" id="1524460.IX84_31250"/>
<name>A0A098RZA9_9BACT</name>
<organism evidence="1 2">
    <name type="scientific">Phaeodactylibacter xiamenensis</name>
    <dbReference type="NCBI Taxonomy" id="1524460"/>
    <lineage>
        <taxon>Bacteria</taxon>
        <taxon>Pseudomonadati</taxon>
        <taxon>Bacteroidota</taxon>
        <taxon>Saprospiria</taxon>
        <taxon>Saprospirales</taxon>
        <taxon>Haliscomenobacteraceae</taxon>
        <taxon>Phaeodactylibacter</taxon>
    </lineage>
</organism>
<keyword evidence="2" id="KW-1185">Reference proteome</keyword>
<proteinExistence type="predicted"/>
<gene>
    <name evidence="1" type="ORF">IX84_31250</name>
</gene>
<dbReference type="RefSeq" id="WP_044230165.1">
    <property type="nucleotide sequence ID" value="NZ_JPOS01000105.1"/>
</dbReference>
<evidence type="ECO:0000313" key="2">
    <source>
        <dbReference type="Proteomes" id="UP000029736"/>
    </source>
</evidence>
<dbReference type="Proteomes" id="UP000029736">
    <property type="component" value="Unassembled WGS sequence"/>
</dbReference>
<accession>A0A098RZA9</accession>
<evidence type="ECO:0000313" key="1">
    <source>
        <dbReference type="EMBL" id="KGE84858.1"/>
    </source>
</evidence>
<comment type="caution">
    <text evidence="1">The sequence shown here is derived from an EMBL/GenBank/DDBJ whole genome shotgun (WGS) entry which is preliminary data.</text>
</comment>
<dbReference type="AlphaFoldDB" id="A0A098RZA9"/>
<reference evidence="1 2" key="1">
    <citation type="journal article" date="2014" name="Int. J. Syst. Evol. Microbiol.">
        <title>Phaeodactylibacter xiamenensis gen. nov., sp. nov., a member of the family Saprospiraceae isolated from the marine alga Phaeodactylum tricornutum.</title>
        <authorList>
            <person name="Chen Z.Jr."/>
            <person name="Lei X."/>
            <person name="Lai Q."/>
            <person name="Li Y."/>
            <person name="Zhang B."/>
            <person name="Zhang J."/>
            <person name="Zhang H."/>
            <person name="Yang L."/>
            <person name="Zheng W."/>
            <person name="Tian Y."/>
            <person name="Yu Z."/>
            <person name="Xu H.Jr."/>
            <person name="Zheng T."/>
        </authorList>
    </citation>
    <scope>NUCLEOTIDE SEQUENCE [LARGE SCALE GENOMIC DNA]</scope>
    <source>
        <strain evidence="1 2">KD52</strain>
    </source>
</reference>